<dbReference type="STRING" id="376730.SAMN04487906_2861"/>
<gene>
    <name evidence="4" type="ORF">P278_05540</name>
</gene>
<evidence type="ECO:0000313" key="4">
    <source>
        <dbReference type="EMBL" id="ETN96476.1"/>
    </source>
</evidence>
<accession>W2USM4</accession>
<evidence type="ECO:0000313" key="5">
    <source>
        <dbReference type="Proteomes" id="UP000018850"/>
    </source>
</evidence>
<dbReference type="PROSITE" id="PS50977">
    <property type="entry name" value="HTH_TETR_2"/>
    <property type="match status" value="1"/>
</dbReference>
<dbReference type="InterPro" id="IPR009057">
    <property type="entry name" value="Homeodomain-like_sf"/>
</dbReference>
<keyword evidence="5" id="KW-1185">Reference proteome</keyword>
<dbReference type="InterPro" id="IPR001647">
    <property type="entry name" value="HTH_TetR"/>
</dbReference>
<dbReference type="Pfam" id="PF00440">
    <property type="entry name" value="TetR_N"/>
    <property type="match status" value="1"/>
</dbReference>
<sequence>MNTLLRDLKISINEGIYLKDPQSTDLGRRIIQHSIELIDEIGFEDFTFRKLGNRIKSNESSLYRYFENKHKLLVYLTSWYWGWKEYQLVFTTNSISDPKNKLIKAIEVLSEVVKEDNKFEHINEVSLNNIIINDSAKSFLTKNVDKENKEGYFQTYKRLVNRLREMILEVNPKYPYPSSLASNIIDGSIHQHFIITHFKSLHEYEEYKKPSDFFVDMVDKILN</sequence>
<feature type="DNA-binding region" description="H-T-H motif" evidence="2">
    <location>
        <begin position="47"/>
        <end position="66"/>
    </location>
</feature>
<dbReference type="eggNOG" id="COG1309">
    <property type="taxonomic scope" value="Bacteria"/>
</dbReference>
<dbReference type="Proteomes" id="UP000018850">
    <property type="component" value="Unassembled WGS sequence"/>
</dbReference>
<dbReference type="AlphaFoldDB" id="W2USM4"/>
<dbReference type="SUPFAM" id="SSF46689">
    <property type="entry name" value="Homeodomain-like"/>
    <property type="match status" value="1"/>
</dbReference>
<feature type="domain" description="HTH tetR-type" evidence="3">
    <location>
        <begin position="24"/>
        <end position="84"/>
    </location>
</feature>
<dbReference type="RefSeq" id="WP_038262005.1">
    <property type="nucleotide sequence ID" value="NZ_AYXY01000002.1"/>
</dbReference>
<evidence type="ECO:0000259" key="3">
    <source>
        <dbReference type="PROSITE" id="PS50977"/>
    </source>
</evidence>
<dbReference type="Gene3D" id="1.10.10.60">
    <property type="entry name" value="Homeodomain-like"/>
    <property type="match status" value="1"/>
</dbReference>
<reference evidence="4 5" key="2">
    <citation type="journal article" date="2016" name="Genome Announc.">
        <title>Draft Genome Sequence of Zhouia amylolytica AD3, Isolated from Tidal Flat Sediment.</title>
        <authorList>
            <person name="Jia B."/>
            <person name="Jin H.M."/>
            <person name="Lee H.J."/>
            <person name="Jeon C.O."/>
        </authorList>
    </citation>
    <scope>NUCLEOTIDE SEQUENCE [LARGE SCALE GENOMIC DNA]</scope>
    <source>
        <strain evidence="4 5">AD3</strain>
    </source>
</reference>
<reference evidence="5" key="1">
    <citation type="submission" date="2013-11" db="EMBL/GenBank/DDBJ databases">
        <title>Draft genome sequence from a member of Zhouia, isolated tidal flat.</title>
        <authorList>
            <person name="Jin H."/>
            <person name="Jeon C.O."/>
        </authorList>
    </citation>
    <scope>NUCLEOTIDE SEQUENCE [LARGE SCALE GENOMIC DNA]</scope>
    <source>
        <strain evidence="5">AD3</strain>
    </source>
</reference>
<evidence type="ECO:0000256" key="2">
    <source>
        <dbReference type="PROSITE-ProRule" id="PRU00335"/>
    </source>
</evidence>
<comment type="caution">
    <text evidence="4">The sequence shown here is derived from an EMBL/GenBank/DDBJ whole genome shotgun (WGS) entry which is preliminary data.</text>
</comment>
<proteinExistence type="predicted"/>
<name>W2USM4_9FLAO</name>
<protein>
    <recommendedName>
        <fullName evidence="3">HTH tetR-type domain-containing protein</fullName>
    </recommendedName>
</protein>
<keyword evidence="1 2" id="KW-0238">DNA-binding</keyword>
<dbReference type="GO" id="GO:0003677">
    <property type="term" value="F:DNA binding"/>
    <property type="evidence" value="ECO:0007669"/>
    <property type="project" value="UniProtKB-UniRule"/>
</dbReference>
<evidence type="ECO:0000256" key="1">
    <source>
        <dbReference type="ARBA" id="ARBA00023125"/>
    </source>
</evidence>
<dbReference type="PATRIC" id="fig|1286632.3.peg.552"/>
<organism evidence="4 5">
    <name type="scientific">Zhouia amylolytica AD3</name>
    <dbReference type="NCBI Taxonomy" id="1286632"/>
    <lineage>
        <taxon>Bacteria</taxon>
        <taxon>Pseudomonadati</taxon>
        <taxon>Bacteroidota</taxon>
        <taxon>Flavobacteriia</taxon>
        <taxon>Flavobacteriales</taxon>
        <taxon>Flavobacteriaceae</taxon>
        <taxon>Zhouia</taxon>
    </lineage>
</organism>
<dbReference type="EMBL" id="AYXY01000002">
    <property type="protein sequence ID" value="ETN96476.1"/>
    <property type="molecule type" value="Genomic_DNA"/>
</dbReference>